<dbReference type="PANTHER" id="PTHR46268:SF27">
    <property type="entry name" value="UNIVERSAL STRESS PROTEIN RV2623"/>
    <property type="match status" value="1"/>
</dbReference>
<evidence type="ECO:0000256" key="3">
    <source>
        <dbReference type="ARBA" id="ARBA00022840"/>
    </source>
</evidence>
<organism evidence="5 6">
    <name type="scientific">Saccharothrix australiensis</name>
    <dbReference type="NCBI Taxonomy" id="2072"/>
    <lineage>
        <taxon>Bacteria</taxon>
        <taxon>Bacillati</taxon>
        <taxon>Actinomycetota</taxon>
        <taxon>Actinomycetes</taxon>
        <taxon>Pseudonocardiales</taxon>
        <taxon>Pseudonocardiaceae</taxon>
        <taxon>Saccharothrix</taxon>
    </lineage>
</organism>
<dbReference type="OrthoDB" id="3404132at2"/>
<dbReference type="InterPro" id="IPR014729">
    <property type="entry name" value="Rossmann-like_a/b/a_fold"/>
</dbReference>
<keyword evidence="6" id="KW-1185">Reference proteome</keyword>
<evidence type="ECO:0000313" key="5">
    <source>
        <dbReference type="EMBL" id="RKT54907.1"/>
    </source>
</evidence>
<accession>A0A495W1L4</accession>
<gene>
    <name evidence="5" type="ORF">C8E97_3559</name>
</gene>
<keyword evidence="3" id="KW-0067">ATP-binding</keyword>
<dbReference type="InterPro" id="IPR006015">
    <property type="entry name" value="Universal_stress_UspA"/>
</dbReference>
<dbReference type="PANTHER" id="PTHR46268">
    <property type="entry name" value="STRESS RESPONSE PROTEIN NHAX"/>
    <property type="match status" value="1"/>
</dbReference>
<dbReference type="Gene3D" id="3.40.50.620">
    <property type="entry name" value="HUPs"/>
    <property type="match status" value="2"/>
</dbReference>
<dbReference type="RefSeq" id="WP_121006699.1">
    <property type="nucleotide sequence ID" value="NZ_RBXO01000001.1"/>
</dbReference>
<feature type="domain" description="UspA" evidence="4">
    <location>
        <begin position="4"/>
        <end position="140"/>
    </location>
</feature>
<feature type="domain" description="UspA" evidence="4">
    <location>
        <begin position="148"/>
        <end position="284"/>
    </location>
</feature>
<dbReference type="AlphaFoldDB" id="A0A495W1L4"/>
<dbReference type="Pfam" id="PF00582">
    <property type="entry name" value="Usp"/>
    <property type="match status" value="2"/>
</dbReference>
<evidence type="ECO:0000256" key="2">
    <source>
        <dbReference type="ARBA" id="ARBA00022741"/>
    </source>
</evidence>
<protein>
    <submittedName>
        <fullName evidence="5">Nucleotide-binding universal stress UspA family protein</fullName>
    </submittedName>
</protein>
<comment type="caution">
    <text evidence="5">The sequence shown here is derived from an EMBL/GenBank/DDBJ whole genome shotgun (WGS) entry which is preliminary data.</text>
</comment>
<keyword evidence="2" id="KW-0547">Nucleotide-binding</keyword>
<comment type="similarity">
    <text evidence="1">Belongs to the universal stress protein A family.</text>
</comment>
<dbReference type="GO" id="GO:0005524">
    <property type="term" value="F:ATP binding"/>
    <property type="evidence" value="ECO:0007669"/>
    <property type="project" value="UniProtKB-KW"/>
</dbReference>
<proteinExistence type="inferred from homology"/>
<evidence type="ECO:0000259" key="4">
    <source>
        <dbReference type="Pfam" id="PF00582"/>
    </source>
</evidence>
<name>A0A495W1L4_9PSEU</name>
<dbReference type="SUPFAM" id="SSF52402">
    <property type="entry name" value="Adenine nucleotide alpha hydrolases-like"/>
    <property type="match status" value="2"/>
</dbReference>
<dbReference type="EMBL" id="RBXO01000001">
    <property type="protein sequence ID" value="RKT54907.1"/>
    <property type="molecule type" value="Genomic_DNA"/>
</dbReference>
<dbReference type="InterPro" id="IPR006016">
    <property type="entry name" value="UspA"/>
</dbReference>
<sequence>MSVPIVVGVDGSASALTAVGWAAEEAARHRVPLKLVHAYLLPTRGYPDVILIGHEVRQALEEQGRRWLAEAEAAARAAADVEVVVSLEHSGAAGAMVWESKRSRLVVLGSRGLGGFAGVLVGSVAVAVVTHGECPVVVVRGATPAGGPVVVGVDGSPASEQAVAFAFEAASTRGAPLTAVHAWTDFAVDGPYGDRLAVEWARVEDEERRVLAERLAGWQERYPDVRVDRVVVRERPARALPALAADARLLVVGSRGRGGFKGMLLGSTSQTLVHHSPCPLAVVRPPSTD</sequence>
<dbReference type="Proteomes" id="UP000282084">
    <property type="component" value="Unassembled WGS sequence"/>
</dbReference>
<evidence type="ECO:0000313" key="6">
    <source>
        <dbReference type="Proteomes" id="UP000282084"/>
    </source>
</evidence>
<evidence type="ECO:0000256" key="1">
    <source>
        <dbReference type="ARBA" id="ARBA00008791"/>
    </source>
</evidence>
<dbReference type="PRINTS" id="PR01438">
    <property type="entry name" value="UNVRSLSTRESS"/>
</dbReference>
<reference evidence="5 6" key="1">
    <citation type="submission" date="2018-10" db="EMBL/GenBank/DDBJ databases">
        <title>Sequencing the genomes of 1000 actinobacteria strains.</title>
        <authorList>
            <person name="Klenk H.-P."/>
        </authorList>
    </citation>
    <scope>NUCLEOTIDE SEQUENCE [LARGE SCALE GENOMIC DNA]</scope>
    <source>
        <strain evidence="5 6">DSM 43800</strain>
    </source>
</reference>